<reference evidence="2 3" key="1">
    <citation type="submission" date="2016-10" db="EMBL/GenBank/DDBJ databases">
        <authorList>
            <person name="de Groot N.N."/>
        </authorList>
    </citation>
    <scope>NUCLEOTIDE SEQUENCE [LARGE SCALE GENOMIC DNA]</scope>
    <source>
        <strain evidence="2 3">DSM 25927</strain>
    </source>
</reference>
<dbReference type="Pfam" id="PF13946">
    <property type="entry name" value="DUF4214"/>
    <property type="match status" value="1"/>
</dbReference>
<name>A0A1H9BWJ7_9GAMM</name>
<feature type="domain" description="DUF4214" evidence="1">
    <location>
        <begin position="131"/>
        <end position="179"/>
    </location>
</feature>
<dbReference type="RefSeq" id="WP_093282281.1">
    <property type="nucleotide sequence ID" value="NZ_FOFS01000002.1"/>
</dbReference>
<evidence type="ECO:0000313" key="3">
    <source>
        <dbReference type="Proteomes" id="UP000199233"/>
    </source>
</evidence>
<dbReference type="STRING" id="489703.SAMN04488038_102243"/>
<organism evidence="2 3">
    <name type="scientific">Solimonas aquatica</name>
    <dbReference type="NCBI Taxonomy" id="489703"/>
    <lineage>
        <taxon>Bacteria</taxon>
        <taxon>Pseudomonadati</taxon>
        <taxon>Pseudomonadota</taxon>
        <taxon>Gammaproteobacteria</taxon>
        <taxon>Nevskiales</taxon>
        <taxon>Nevskiaceae</taxon>
        <taxon>Solimonas</taxon>
    </lineage>
</organism>
<evidence type="ECO:0000313" key="2">
    <source>
        <dbReference type="EMBL" id="SEP92933.1"/>
    </source>
</evidence>
<proteinExistence type="predicted"/>
<accession>A0A1H9BWJ7</accession>
<sequence length="218" mass="24379">MAKKEAEWEELVARTRLMLQRAATEQAESKGIDLGRQWEQTLSALLRFRSHKALTLGDRPTFKALIFEAAARDPELLRRRLYELMQPYESFLSADSALELPLTAPGVTLLTREAPLPFVIASSTIDEMPVEHLISFGYLAILGREVDPEGRSYFEDSIRGGEMGRYQFLYILQSGQEALNRGAVFRPFIVGLDDPAELPDVLNAVLTALLCGFESASD</sequence>
<dbReference type="Proteomes" id="UP000199233">
    <property type="component" value="Unassembled WGS sequence"/>
</dbReference>
<protein>
    <recommendedName>
        <fullName evidence="1">DUF4214 domain-containing protein</fullName>
    </recommendedName>
</protein>
<keyword evidence="3" id="KW-1185">Reference proteome</keyword>
<dbReference type="InterPro" id="IPR025282">
    <property type="entry name" value="DUF4214"/>
</dbReference>
<gene>
    <name evidence="2" type="ORF">SAMN04488038_102243</name>
</gene>
<dbReference type="AlphaFoldDB" id="A0A1H9BWJ7"/>
<evidence type="ECO:0000259" key="1">
    <source>
        <dbReference type="Pfam" id="PF13946"/>
    </source>
</evidence>
<dbReference type="EMBL" id="FOFS01000002">
    <property type="protein sequence ID" value="SEP92933.1"/>
    <property type="molecule type" value="Genomic_DNA"/>
</dbReference>